<evidence type="ECO:0000313" key="2">
    <source>
        <dbReference type="Proteomes" id="UP001432039"/>
    </source>
</evidence>
<sequence>MPDGNIHRVGIWLANQKQRRERLDQAQRAALAELGRVMPELCP</sequence>
<keyword evidence="2" id="KW-1185">Reference proteome</keyword>
<dbReference type="EMBL" id="CP108090">
    <property type="protein sequence ID" value="WUQ18199.1"/>
    <property type="molecule type" value="Genomic_DNA"/>
</dbReference>
<dbReference type="Proteomes" id="UP001432039">
    <property type="component" value="Chromosome"/>
</dbReference>
<organism evidence="1 2">
    <name type="scientific">Streptomyces virginiae</name>
    <name type="common">Streptomyces cinnamonensis</name>
    <dbReference type="NCBI Taxonomy" id="1961"/>
    <lineage>
        <taxon>Bacteria</taxon>
        <taxon>Bacillati</taxon>
        <taxon>Actinomycetota</taxon>
        <taxon>Actinomycetes</taxon>
        <taxon>Kitasatosporales</taxon>
        <taxon>Streptomycetaceae</taxon>
        <taxon>Streptomyces</taxon>
    </lineage>
</organism>
<accession>A0ABZ1TQP2</accession>
<reference evidence="1" key="1">
    <citation type="submission" date="2022-10" db="EMBL/GenBank/DDBJ databases">
        <title>The complete genomes of actinobacterial strains from the NBC collection.</title>
        <authorList>
            <person name="Joergensen T.S."/>
            <person name="Alvarez Arevalo M."/>
            <person name="Sterndorff E.B."/>
            <person name="Faurdal D."/>
            <person name="Vuksanovic O."/>
            <person name="Mourched A.-S."/>
            <person name="Charusanti P."/>
            <person name="Shaw S."/>
            <person name="Blin K."/>
            <person name="Weber T."/>
        </authorList>
    </citation>
    <scope>NUCLEOTIDE SEQUENCE</scope>
    <source>
        <strain evidence="1">NBC_00248</strain>
    </source>
</reference>
<gene>
    <name evidence="1" type="ORF">OG517_00655</name>
</gene>
<dbReference type="RefSeq" id="WP_328966149.1">
    <property type="nucleotide sequence ID" value="NZ_CP108090.1"/>
</dbReference>
<evidence type="ECO:0000313" key="1">
    <source>
        <dbReference type="EMBL" id="WUQ18199.1"/>
    </source>
</evidence>
<protein>
    <submittedName>
        <fullName evidence="1">Helicase associated domain-containing protein</fullName>
    </submittedName>
</protein>
<proteinExistence type="predicted"/>
<name>A0ABZ1TQP2_STRVG</name>